<dbReference type="GO" id="GO:0004392">
    <property type="term" value="F:heme oxygenase (decyclizing) activity"/>
    <property type="evidence" value="ECO:0007669"/>
    <property type="project" value="InterPro"/>
</dbReference>
<keyword evidence="4" id="KW-0575">Peroxidase</keyword>
<proteinExistence type="predicted"/>
<dbReference type="GO" id="GO:0046872">
    <property type="term" value="F:metal ion binding"/>
    <property type="evidence" value="ECO:0007669"/>
    <property type="project" value="UniProtKB-KW"/>
</dbReference>
<dbReference type="InterPro" id="IPR016084">
    <property type="entry name" value="Haem_Oase-like_multi-hlx"/>
</dbReference>
<dbReference type="GO" id="GO:0004601">
    <property type="term" value="F:peroxidase activity"/>
    <property type="evidence" value="ECO:0007669"/>
    <property type="project" value="UniProtKB-KW"/>
</dbReference>
<keyword evidence="5" id="KW-1185">Reference proteome</keyword>
<dbReference type="SUPFAM" id="SSF48613">
    <property type="entry name" value="Heme oxygenase-like"/>
    <property type="match status" value="1"/>
</dbReference>
<dbReference type="PANTHER" id="PTHR10720">
    <property type="entry name" value="HEME OXYGENASE"/>
    <property type="match status" value="1"/>
</dbReference>
<gene>
    <name evidence="4" type="ORF">P170DRAFT_509561</name>
</gene>
<dbReference type="OrthoDB" id="652091at2759"/>
<dbReference type="RefSeq" id="XP_024704198.1">
    <property type="nucleotide sequence ID" value="XM_024854686.1"/>
</dbReference>
<reference evidence="4 5" key="1">
    <citation type="submission" date="2016-12" db="EMBL/GenBank/DDBJ databases">
        <title>The genomes of Aspergillus section Nigri reveals drivers in fungal speciation.</title>
        <authorList>
            <consortium name="DOE Joint Genome Institute"/>
            <person name="Vesth T.C."/>
            <person name="Nybo J."/>
            <person name="Theobald S."/>
            <person name="Brandl J."/>
            <person name="Frisvad J.C."/>
            <person name="Nielsen K.F."/>
            <person name="Lyhne E.K."/>
            <person name="Kogle M.E."/>
            <person name="Kuo A."/>
            <person name="Riley R."/>
            <person name="Clum A."/>
            <person name="Nolan M."/>
            <person name="Lipzen A."/>
            <person name="Salamov A."/>
            <person name="Henrissat B."/>
            <person name="Wiebenga A."/>
            <person name="De Vries R.P."/>
            <person name="Grigoriev I.V."/>
            <person name="Mortensen U.H."/>
            <person name="Andersen M.R."/>
            <person name="Baker S.E."/>
        </authorList>
    </citation>
    <scope>NUCLEOTIDE SEQUENCE [LARGE SCALE GENOMIC DNA]</scope>
    <source>
        <strain evidence="4 5">IBT 23096</strain>
    </source>
</reference>
<keyword evidence="4" id="KW-0560">Oxidoreductase</keyword>
<organism evidence="4 5">
    <name type="scientific">Aspergillus steynii IBT 23096</name>
    <dbReference type="NCBI Taxonomy" id="1392250"/>
    <lineage>
        <taxon>Eukaryota</taxon>
        <taxon>Fungi</taxon>
        <taxon>Dikarya</taxon>
        <taxon>Ascomycota</taxon>
        <taxon>Pezizomycotina</taxon>
        <taxon>Eurotiomycetes</taxon>
        <taxon>Eurotiomycetidae</taxon>
        <taxon>Eurotiales</taxon>
        <taxon>Aspergillaceae</taxon>
        <taxon>Aspergillus</taxon>
        <taxon>Aspergillus subgen. Circumdati</taxon>
    </lineage>
</organism>
<keyword evidence="3" id="KW-0408">Iron</keyword>
<evidence type="ECO:0000256" key="1">
    <source>
        <dbReference type="ARBA" id="ARBA00022617"/>
    </source>
</evidence>
<dbReference type="CDD" id="cd19165">
    <property type="entry name" value="HemeO"/>
    <property type="match status" value="1"/>
</dbReference>
<dbReference type="EMBL" id="MSFO01000004">
    <property type="protein sequence ID" value="PLB48896.1"/>
    <property type="molecule type" value="Genomic_DNA"/>
</dbReference>
<dbReference type="PANTHER" id="PTHR10720:SF0">
    <property type="entry name" value="HEME OXYGENASE"/>
    <property type="match status" value="1"/>
</dbReference>
<dbReference type="VEuPathDB" id="FungiDB:P170DRAFT_509561"/>
<dbReference type="AlphaFoldDB" id="A0A2I2G7N8"/>
<dbReference type="InterPro" id="IPR002051">
    <property type="entry name" value="Haem_Oase"/>
</dbReference>
<protein>
    <submittedName>
        <fullName evidence="4">Heme-binding peroxidase</fullName>
    </submittedName>
</protein>
<accession>A0A2I2G7N8</accession>
<keyword evidence="2" id="KW-0479">Metal-binding</keyword>
<comment type="caution">
    <text evidence="4">The sequence shown here is derived from an EMBL/GenBank/DDBJ whole genome shotgun (WGS) entry which is preliminary data.</text>
</comment>
<evidence type="ECO:0000256" key="3">
    <source>
        <dbReference type="ARBA" id="ARBA00023004"/>
    </source>
</evidence>
<dbReference type="GO" id="GO:0006788">
    <property type="term" value="P:heme oxidation"/>
    <property type="evidence" value="ECO:0007669"/>
    <property type="project" value="InterPro"/>
</dbReference>
<keyword evidence="1" id="KW-0349">Heme</keyword>
<dbReference type="STRING" id="1392250.A0A2I2G7N8"/>
<dbReference type="GeneID" id="36562392"/>
<evidence type="ECO:0000313" key="5">
    <source>
        <dbReference type="Proteomes" id="UP000234275"/>
    </source>
</evidence>
<dbReference type="Proteomes" id="UP000234275">
    <property type="component" value="Unassembled WGS sequence"/>
</dbReference>
<evidence type="ECO:0000313" key="4">
    <source>
        <dbReference type="EMBL" id="PLB48896.1"/>
    </source>
</evidence>
<name>A0A2I2G7N8_9EURO</name>
<sequence length="249" mass="28344">MADITARIKEAIRDPHKEVNHMNTARIRLCLTGEKKSLVSYAVGFSFYAEIYLAFEEAWREIDNARSSDSDSSDGTDIVAYHEKIWQLSELIGMAGLNRTERLQADLACLRSLDPAIAHLTEGKLDNTHTREDVISRIREKPHRLLAYAWVLYQALFNGGRFIRRQLIKAGPEFWGISPEDLASFPPPLSFWHVPDDPSYEKEFRSRVKEAEGLLTTAETDDVIEESVEIICRCKALTEELDKWAAGFA</sequence>
<dbReference type="Gene3D" id="1.20.910.10">
    <property type="entry name" value="Heme oxygenase-like"/>
    <property type="match status" value="1"/>
</dbReference>
<evidence type="ECO:0000256" key="2">
    <source>
        <dbReference type="ARBA" id="ARBA00022723"/>
    </source>
</evidence>